<dbReference type="EMBL" id="NUEQ01000010">
    <property type="protein sequence ID" value="PEJ36357.1"/>
    <property type="molecule type" value="Genomic_DNA"/>
</dbReference>
<accession>A0AAX0S8E8</accession>
<feature type="region of interest" description="Disordered" evidence="1">
    <location>
        <begin position="52"/>
        <end position="91"/>
    </location>
</feature>
<feature type="compositionally biased region" description="Basic and acidic residues" evidence="1">
    <location>
        <begin position="82"/>
        <end position="91"/>
    </location>
</feature>
<dbReference type="EMBL" id="CP030926">
    <property type="protein sequence ID" value="AXN40972.1"/>
    <property type="molecule type" value="Genomic_DNA"/>
</dbReference>
<proteinExistence type="predicted"/>
<sequence length="91" mass="10083">MWMKVWIKIATSIGLITIGLLIGSFTNLMNLGDNPELNEKEKDSYQDLFQDNPEVFFPSNQDEMGPNQGDMSPPNQGGSEEGSTKGEAKPY</sequence>
<reference evidence="4 5" key="1">
    <citation type="submission" date="2017-09" db="EMBL/GenBank/DDBJ databases">
        <title>Large-scale bioinformatics analysis of Bacillus genomes uncovers conserved roles of natural products in bacterial physiology.</title>
        <authorList>
            <consortium name="Agbiome Team Llc"/>
            <person name="Bleich R.M."/>
            <person name="Kirk G.J."/>
            <person name="Santa Maria K.C."/>
            <person name="Allen S.E."/>
            <person name="Farag S."/>
            <person name="Shank E.A."/>
            <person name="Bowers A."/>
        </authorList>
    </citation>
    <scope>NUCLEOTIDE SEQUENCE [LARGE SCALE GENOMIC DNA]</scope>
    <source>
        <strain evidence="4 5">AFS003229</strain>
    </source>
</reference>
<dbReference type="KEGG" id="pbut:DTO10_23080"/>
<dbReference type="Proteomes" id="UP000260457">
    <property type="component" value="Chromosome"/>
</dbReference>
<feature type="compositionally biased region" description="Polar residues" evidence="1">
    <location>
        <begin position="69"/>
        <end position="78"/>
    </location>
</feature>
<protein>
    <submittedName>
        <fullName evidence="4">Uncharacterized protein</fullName>
    </submittedName>
</protein>
<feature type="transmembrane region" description="Helical" evidence="2">
    <location>
        <begin position="6"/>
        <end position="28"/>
    </location>
</feature>
<keyword evidence="6" id="KW-1185">Reference proteome</keyword>
<name>A0AAX0S8E8_9BACI</name>
<dbReference type="AlphaFoldDB" id="A0AAX0S8E8"/>
<gene>
    <name evidence="4" type="ORF">CN689_05380</name>
    <name evidence="3" type="ORF">DTO10_23080</name>
</gene>
<reference evidence="3 6" key="2">
    <citation type="submission" date="2018-07" db="EMBL/GenBank/DDBJ databases">
        <title>The molecular basis for the intramolecular migration of carboxyl group in the catabolism of para-hydroxybenzoate via gentisate.</title>
        <authorList>
            <person name="Zhao H."/>
            <person name="Xu Y."/>
            <person name="Lin S."/>
            <person name="Spain J.C."/>
            <person name="Zhou N.-Y."/>
        </authorList>
    </citation>
    <scope>NUCLEOTIDE SEQUENCE [LARGE SCALE GENOMIC DNA]</scope>
    <source>
        <strain evidence="3 6">PHB-7a</strain>
    </source>
</reference>
<organism evidence="4 5">
    <name type="scientific">Peribacillus butanolivorans</name>
    <dbReference type="NCBI Taxonomy" id="421767"/>
    <lineage>
        <taxon>Bacteria</taxon>
        <taxon>Bacillati</taxon>
        <taxon>Bacillota</taxon>
        <taxon>Bacilli</taxon>
        <taxon>Bacillales</taxon>
        <taxon>Bacillaceae</taxon>
        <taxon>Peribacillus</taxon>
    </lineage>
</organism>
<keyword evidence="2" id="KW-0472">Membrane</keyword>
<evidence type="ECO:0000256" key="2">
    <source>
        <dbReference type="SAM" id="Phobius"/>
    </source>
</evidence>
<evidence type="ECO:0000313" key="5">
    <source>
        <dbReference type="Proteomes" id="UP000220106"/>
    </source>
</evidence>
<dbReference type="Proteomes" id="UP000220106">
    <property type="component" value="Unassembled WGS sequence"/>
</dbReference>
<evidence type="ECO:0000313" key="3">
    <source>
        <dbReference type="EMBL" id="AXN40972.1"/>
    </source>
</evidence>
<evidence type="ECO:0000256" key="1">
    <source>
        <dbReference type="SAM" id="MobiDB-lite"/>
    </source>
</evidence>
<keyword evidence="2" id="KW-1133">Transmembrane helix</keyword>
<keyword evidence="2" id="KW-0812">Transmembrane</keyword>
<evidence type="ECO:0000313" key="6">
    <source>
        <dbReference type="Proteomes" id="UP000260457"/>
    </source>
</evidence>
<evidence type="ECO:0000313" key="4">
    <source>
        <dbReference type="EMBL" id="PEJ36357.1"/>
    </source>
</evidence>